<proteinExistence type="predicted"/>
<gene>
    <name evidence="1" type="ORF">KD144_07950</name>
</gene>
<name>A0A941GB26_NIACI</name>
<dbReference type="RefSeq" id="WP_186325667.1">
    <property type="nucleotide sequence ID" value="NZ_JAGTPX020000007.1"/>
</dbReference>
<dbReference type="AlphaFoldDB" id="A0A941GB26"/>
<organism evidence="1">
    <name type="scientific">Niallia circulans</name>
    <name type="common">Bacillus circulans</name>
    <dbReference type="NCBI Taxonomy" id="1397"/>
    <lineage>
        <taxon>Bacteria</taxon>
        <taxon>Bacillati</taxon>
        <taxon>Bacillota</taxon>
        <taxon>Bacilli</taxon>
        <taxon>Bacillales</taxon>
        <taxon>Bacillaceae</taxon>
        <taxon>Niallia</taxon>
    </lineage>
</organism>
<protein>
    <submittedName>
        <fullName evidence="1">Uncharacterized protein</fullName>
    </submittedName>
</protein>
<dbReference type="EMBL" id="JAGTPX010000006">
    <property type="protein sequence ID" value="MBR8669471.1"/>
    <property type="molecule type" value="Genomic_DNA"/>
</dbReference>
<accession>A0A941GB26</accession>
<comment type="caution">
    <text evidence="1">The sequence shown here is derived from an EMBL/GenBank/DDBJ whole genome shotgun (WGS) entry which is preliminary data.</text>
</comment>
<evidence type="ECO:0000313" key="1">
    <source>
        <dbReference type="EMBL" id="MBR8669471.1"/>
    </source>
</evidence>
<sequence length="47" mass="5362">MKKAKQNPLKLGKETYGTKNIEVAFKEALEPYFKIDTSKCVKSNTLK</sequence>
<reference evidence="1" key="1">
    <citation type="submission" date="2021-04" db="EMBL/GenBank/DDBJ databases">
        <title>Genomic analysis of electroactive and textile dye degrading Bacillus circulans strain: DC10 isolated from constructed wetland-microbial fuel cells treating textile dye wastewaters.</title>
        <authorList>
            <person name="Patel D.U."/>
            <person name="Desai C.R."/>
        </authorList>
    </citation>
    <scope>NUCLEOTIDE SEQUENCE</scope>
    <source>
        <strain evidence="1">DC10</strain>
    </source>
</reference>